<dbReference type="Proteomes" id="UP000076871">
    <property type="component" value="Unassembled WGS sequence"/>
</dbReference>
<gene>
    <name evidence="1" type="ORF">LAESUDRAFT_733107</name>
</gene>
<keyword evidence="2" id="KW-1185">Reference proteome</keyword>
<proteinExistence type="predicted"/>
<protein>
    <submittedName>
        <fullName evidence="1">Uncharacterized protein</fullName>
    </submittedName>
</protein>
<dbReference type="AlphaFoldDB" id="A0A165AQU4"/>
<dbReference type="OrthoDB" id="3164835at2759"/>
<dbReference type="InParanoid" id="A0A165AQU4"/>
<organism evidence="1 2">
    <name type="scientific">Laetiporus sulphureus 93-53</name>
    <dbReference type="NCBI Taxonomy" id="1314785"/>
    <lineage>
        <taxon>Eukaryota</taxon>
        <taxon>Fungi</taxon>
        <taxon>Dikarya</taxon>
        <taxon>Basidiomycota</taxon>
        <taxon>Agaricomycotina</taxon>
        <taxon>Agaricomycetes</taxon>
        <taxon>Polyporales</taxon>
        <taxon>Laetiporus</taxon>
    </lineage>
</organism>
<dbReference type="EMBL" id="KV427846">
    <property type="protein sequence ID" value="KZS99475.1"/>
    <property type="molecule type" value="Genomic_DNA"/>
</dbReference>
<dbReference type="RefSeq" id="XP_040757216.1">
    <property type="nucleotide sequence ID" value="XM_040910390.1"/>
</dbReference>
<name>A0A165AQU4_9APHY</name>
<reference evidence="1 2" key="1">
    <citation type="journal article" date="2016" name="Mol. Biol. Evol.">
        <title>Comparative Genomics of Early-Diverging Mushroom-Forming Fungi Provides Insights into the Origins of Lignocellulose Decay Capabilities.</title>
        <authorList>
            <person name="Nagy L.G."/>
            <person name="Riley R."/>
            <person name="Tritt A."/>
            <person name="Adam C."/>
            <person name="Daum C."/>
            <person name="Floudas D."/>
            <person name="Sun H."/>
            <person name="Yadav J.S."/>
            <person name="Pangilinan J."/>
            <person name="Larsson K.H."/>
            <person name="Matsuura K."/>
            <person name="Barry K."/>
            <person name="Labutti K."/>
            <person name="Kuo R."/>
            <person name="Ohm R.A."/>
            <person name="Bhattacharya S.S."/>
            <person name="Shirouzu T."/>
            <person name="Yoshinaga Y."/>
            <person name="Martin F.M."/>
            <person name="Grigoriev I.V."/>
            <person name="Hibbett D.S."/>
        </authorList>
    </citation>
    <scope>NUCLEOTIDE SEQUENCE [LARGE SCALE GENOMIC DNA]</scope>
    <source>
        <strain evidence="1 2">93-53</strain>
    </source>
</reference>
<evidence type="ECO:0000313" key="2">
    <source>
        <dbReference type="Proteomes" id="UP000076871"/>
    </source>
</evidence>
<sequence>MDCQQRKSGPAALPFTKENANIILQTADGVDSYSPFNAAQVDSGTNFPILHVSQTSEALDRLLRLCHPLRIVFYVMLEKARKNTRWML</sequence>
<accession>A0A165AQU4</accession>
<evidence type="ECO:0000313" key="1">
    <source>
        <dbReference type="EMBL" id="KZS99475.1"/>
    </source>
</evidence>
<dbReference type="GeneID" id="63827419"/>